<comment type="caution">
    <text evidence="12">The sequence shown here is derived from an EMBL/GenBank/DDBJ whole genome shotgun (WGS) entry which is preliminary data.</text>
</comment>
<evidence type="ECO:0000256" key="7">
    <source>
        <dbReference type="ARBA" id="ARBA00047761"/>
    </source>
</evidence>
<name>A0AB34HWS0_ESCRO</name>
<comment type="similarity">
    <text evidence="1">Belongs to the protein-tyrosine phosphatase family. Non-receptor class CDC14 subfamily.</text>
</comment>
<protein>
    <recommendedName>
        <fullName evidence="2">protein-tyrosine-phosphatase</fullName>
        <ecNumber evidence="2">3.1.3.48</ecNumber>
    </recommendedName>
</protein>
<dbReference type="PROSITE" id="PS00383">
    <property type="entry name" value="TYR_PHOSPHATASE_1"/>
    <property type="match status" value="1"/>
</dbReference>
<dbReference type="InterPro" id="IPR029260">
    <property type="entry name" value="DSPn"/>
</dbReference>
<dbReference type="Proteomes" id="UP001159641">
    <property type="component" value="Unassembled WGS sequence"/>
</dbReference>
<dbReference type="CDD" id="cd14499">
    <property type="entry name" value="CDC14_C"/>
    <property type="match status" value="1"/>
</dbReference>
<evidence type="ECO:0000256" key="9">
    <source>
        <dbReference type="SAM" id="Phobius"/>
    </source>
</evidence>
<dbReference type="GO" id="GO:0004722">
    <property type="term" value="F:protein serine/threonine phosphatase activity"/>
    <property type="evidence" value="ECO:0007669"/>
    <property type="project" value="UniProtKB-EC"/>
</dbReference>
<keyword evidence="6" id="KW-0131">Cell cycle</keyword>
<comment type="catalytic activity">
    <reaction evidence="8">
        <text>O-phospho-L-threonyl-[protein] + H2O = L-threonyl-[protein] + phosphate</text>
        <dbReference type="Rhea" id="RHEA:47004"/>
        <dbReference type="Rhea" id="RHEA-COMP:11060"/>
        <dbReference type="Rhea" id="RHEA-COMP:11605"/>
        <dbReference type="ChEBI" id="CHEBI:15377"/>
        <dbReference type="ChEBI" id="CHEBI:30013"/>
        <dbReference type="ChEBI" id="CHEBI:43474"/>
        <dbReference type="ChEBI" id="CHEBI:61977"/>
        <dbReference type="EC" id="3.1.3.16"/>
    </reaction>
</comment>
<dbReference type="FunFam" id="3.90.190.10:FF:000006">
    <property type="entry name" value="Dual specificity protein phosphatase CDC14B"/>
    <property type="match status" value="1"/>
</dbReference>
<dbReference type="InterPro" id="IPR003595">
    <property type="entry name" value="Tyr_Pase_cat"/>
</dbReference>
<dbReference type="EC" id="3.1.3.48" evidence="2"/>
<keyword evidence="4" id="KW-0378">Hydrolase</keyword>
<dbReference type="AlphaFoldDB" id="A0AB34HWS0"/>
<proteinExistence type="inferred from homology"/>
<dbReference type="InterPro" id="IPR000387">
    <property type="entry name" value="Tyr_Pase_dom"/>
</dbReference>
<accession>A0AB34HWS0</accession>
<dbReference type="PROSITE" id="PS50056">
    <property type="entry name" value="TYR_PHOSPHATASE_2"/>
    <property type="match status" value="1"/>
</dbReference>
<dbReference type="SMART" id="SM00404">
    <property type="entry name" value="PTPc_motif"/>
    <property type="match status" value="1"/>
</dbReference>
<dbReference type="InterPro" id="IPR044506">
    <property type="entry name" value="CDC14_C"/>
</dbReference>
<dbReference type="CDD" id="cd17657">
    <property type="entry name" value="CDC14_N"/>
    <property type="match status" value="1"/>
</dbReference>
<evidence type="ECO:0000256" key="5">
    <source>
        <dbReference type="ARBA" id="ARBA00022912"/>
    </source>
</evidence>
<reference evidence="12 13" key="1">
    <citation type="submission" date="2022-11" db="EMBL/GenBank/DDBJ databases">
        <title>Whole genome sequence of Eschrichtius robustus ER-17-0199.</title>
        <authorList>
            <person name="Bruniche-Olsen A."/>
            <person name="Black A.N."/>
            <person name="Fields C.J."/>
            <person name="Walden K."/>
            <person name="Dewoody J.A."/>
        </authorList>
    </citation>
    <scope>NUCLEOTIDE SEQUENCE [LARGE SCALE GENOMIC DNA]</scope>
    <source>
        <strain evidence="12">ER-17-0199</strain>
        <tissue evidence="12">Blubber</tissue>
    </source>
</reference>
<dbReference type="Pfam" id="PF14671">
    <property type="entry name" value="DSPn"/>
    <property type="match status" value="2"/>
</dbReference>
<comment type="catalytic activity">
    <reaction evidence="7">
        <text>O-phospho-L-seryl-[protein] + H2O = L-seryl-[protein] + phosphate</text>
        <dbReference type="Rhea" id="RHEA:20629"/>
        <dbReference type="Rhea" id="RHEA-COMP:9863"/>
        <dbReference type="Rhea" id="RHEA-COMP:11604"/>
        <dbReference type="ChEBI" id="CHEBI:15377"/>
        <dbReference type="ChEBI" id="CHEBI:29999"/>
        <dbReference type="ChEBI" id="CHEBI:43474"/>
        <dbReference type="ChEBI" id="CHEBI:83421"/>
        <dbReference type="EC" id="3.1.3.16"/>
    </reaction>
</comment>
<evidence type="ECO:0000256" key="1">
    <source>
        <dbReference type="ARBA" id="ARBA00007315"/>
    </source>
</evidence>
<dbReference type="Gene3D" id="3.90.190.10">
    <property type="entry name" value="Protein tyrosine phosphatase superfamily"/>
    <property type="match status" value="3"/>
</dbReference>
<dbReference type="InterPro" id="IPR000340">
    <property type="entry name" value="Dual-sp_phosphatase_cat-dom"/>
</dbReference>
<feature type="domain" description="Tyrosine-protein phosphatase" evidence="10">
    <location>
        <begin position="221"/>
        <end position="381"/>
    </location>
</feature>
<evidence type="ECO:0000256" key="2">
    <source>
        <dbReference type="ARBA" id="ARBA00013064"/>
    </source>
</evidence>
<dbReference type="PROSITE" id="PS50054">
    <property type="entry name" value="TYR_PHOSPHATASE_DUAL"/>
    <property type="match status" value="1"/>
</dbReference>
<keyword evidence="9" id="KW-0812">Transmembrane</keyword>
<dbReference type="EMBL" id="JAIQCJ010000525">
    <property type="protein sequence ID" value="KAJ8796111.1"/>
    <property type="molecule type" value="Genomic_DNA"/>
</dbReference>
<feature type="domain" description="Tyrosine specific protein phosphatases" evidence="11">
    <location>
        <begin position="304"/>
        <end position="366"/>
    </location>
</feature>
<evidence type="ECO:0000256" key="6">
    <source>
        <dbReference type="ARBA" id="ARBA00023306"/>
    </source>
</evidence>
<evidence type="ECO:0000256" key="4">
    <source>
        <dbReference type="ARBA" id="ARBA00022801"/>
    </source>
</evidence>
<dbReference type="InterPro" id="IPR016130">
    <property type="entry name" value="Tyr_Pase_AS"/>
</dbReference>
<dbReference type="SMART" id="SM00195">
    <property type="entry name" value="DSPc"/>
    <property type="match status" value="1"/>
</dbReference>
<sequence>MSLEGAGTPLVAEVIKDRLCFAILYSRPKSSSNVHYFSIDNELEYENFYADFGPLNLAMVYRYCCKINKKLKSITMMRKKIIHFTGPDQRKQANAAFLVGCYMLAVLLSGEEYRVVIPDKKGLVLEFLRYVGSFLPFEKSEVFCQHSVIYLGKTPEEAYRILMFGDTSYIPFRDAAYGSCNFYITLLDCFYAVKKAMQYGFLNFNSFNLDEYEYYEKAENGDLNWIIPDRFLAFCGPHSRTRLESGYHQHSPEAYIPYFKNHNVTTIIRLNKRMYDAKRFTNAGFDHYDLFFADGSTPTDAIVKEFLDICENAEGAIAVHCKAGLGRTGTLIACYIMKHYRMTATEAIAWVRICRPGSVIGPQQQFLMMKQASLWMEGDYFRQKLKGQENGKHRAAVSKLLLAVDDISINGVENQDKQEHELYSDDDEINVVTQGDRLRALKSRRQSKTNAIPLTCSLAVLTSALCSVVIWWIVCDYILPILLFCLDGLRTQ</sequence>
<keyword evidence="5" id="KW-0904">Protein phosphatase</keyword>
<keyword evidence="13" id="KW-1185">Reference proteome</keyword>
<evidence type="ECO:0000256" key="3">
    <source>
        <dbReference type="ARBA" id="ARBA00022618"/>
    </source>
</evidence>
<dbReference type="InterPro" id="IPR029021">
    <property type="entry name" value="Prot-tyrosine_phosphatase-like"/>
</dbReference>
<dbReference type="GO" id="GO:0051301">
    <property type="term" value="P:cell division"/>
    <property type="evidence" value="ECO:0007669"/>
    <property type="project" value="UniProtKB-KW"/>
</dbReference>
<dbReference type="SUPFAM" id="SSF52799">
    <property type="entry name" value="(Phosphotyrosine protein) phosphatases II"/>
    <property type="match status" value="3"/>
</dbReference>
<evidence type="ECO:0000259" key="10">
    <source>
        <dbReference type="PROSITE" id="PS50054"/>
    </source>
</evidence>
<keyword evidence="9" id="KW-1133">Transmembrane helix</keyword>
<keyword evidence="3" id="KW-0132">Cell division</keyword>
<evidence type="ECO:0000313" key="13">
    <source>
        <dbReference type="Proteomes" id="UP001159641"/>
    </source>
</evidence>
<dbReference type="Pfam" id="PF00782">
    <property type="entry name" value="DSPc"/>
    <property type="match status" value="1"/>
</dbReference>
<evidence type="ECO:0000256" key="8">
    <source>
        <dbReference type="ARBA" id="ARBA00048336"/>
    </source>
</evidence>
<feature type="transmembrane region" description="Helical" evidence="9">
    <location>
        <begin position="451"/>
        <end position="474"/>
    </location>
</feature>
<dbReference type="InterPro" id="IPR020422">
    <property type="entry name" value="TYR_PHOSPHATASE_DUAL_dom"/>
</dbReference>
<evidence type="ECO:0000259" key="11">
    <source>
        <dbReference type="PROSITE" id="PS50056"/>
    </source>
</evidence>
<gene>
    <name evidence="12" type="ORF">J1605_018161</name>
</gene>
<dbReference type="InterPro" id="IPR050561">
    <property type="entry name" value="PTP"/>
</dbReference>
<organism evidence="12 13">
    <name type="scientific">Eschrichtius robustus</name>
    <name type="common">California gray whale</name>
    <name type="synonym">Eschrichtius gibbosus</name>
    <dbReference type="NCBI Taxonomy" id="9764"/>
    <lineage>
        <taxon>Eukaryota</taxon>
        <taxon>Metazoa</taxon>
        <taxon>Chordata</taxon>
        <taxon>Craniata</taxon>
        <taxon>Vertebrata</taxon>
        <taxon>Euteleostomi</taxon>
        <taxon>Mammalia</taxon>
        <taxon>Eutheria</taxon>
        <taxon>Laurasiatheria</taxon>
        <taxon>Artiodactyla</taxon>
        <taxon>Whippomorpha</taxon>
        <taxon>Cetacea</taxon>
        <taxon>Mysticeti</taxon>
        <taxon>Eschrichtiidae</taxon>
        <taxon>Eschrichtius</taxon>
    </lineage>
</organism>
<dbReference type="GO" id="GO:0004725">
    <property type="term" value="F:protein tyrosine phosphatase activity"/>
    <property type="evidence" value="ECO:0007669"/>
    <property type="project" value="UniProtKB-EC"/>
</dbReference>
<keyword evidence="9" id="KW-0472">Membrane</keyword>
<dbReference type="PANTHER" id="PTHR23339">
    <property type="entry name" value="TYROSINE SPECIFIC PROTEIN PHOSPHATASE AND DUAL SPECIFICITY PROTEIN PHOSPHATASE"/>
    <property type="match status" value="1"/>
</dbReference>
<evidence type="ECO:0000313" key="12">
    <source>
        <dbReference type="EMBL" id="KAJ8796111.1"/>
    </source>
</evidence>